<dbReference type="RefSeq" id="WP_113942635.1">
    <property type="nucleotide sequence ID" value="NZ_JBHEEG010000003.1"/>
</dbReference>
<feature type="signal peptide" evidence="1">
    <location>
        <begin position="1"/>
        <end position="36"/>
    </location>
</feature>
<keyword evidence="3" id="KW-1185">Reference proteome</keyword>
<dbReference type="Proteomes" id="UP000252893">
    <property type="component" value="Unassembled WGS sequence"/>
</dbReference>
<comment type="caution">
    <text evidence="2">The sequence shown here is derived from an EMBL/GenBank/DDBJ whole genome shotgun (WGS) entry which is preliminary data.</text>
</comment>
<keyword evidence="1" id="KW-0732">Signal</keyword>
<sequence length="117" mass="12724">MPFISAKPRFSIPLRTALSALSIAALLAIPAPQAEAAVRKNVSEYAGQRCNPPPRGSGTIVGIFQGFGESAFVSSDYPESINRYRCFSSMEECKGWLYTMQSLYSAGLPRAAKCLKR</sequence>
<dbReference type="AlphaFoldDB" id="A0A366E8J9"/>
<evidence type="ECO:0000313" key="2">
    <source>
        <dbReference type="EMBL" id="RBO98696.1"/>
    </source>
</evidence>
<dbReference type="EMBL" id="QNRH01000001">
    <property type="protein sequence ID" value="RBO98696.1"/>
    <property type="molecule type" value="Genomic_DNA"/>
</dbReference>
<evidence type="ECO:0008006" key="4">
    <source>
        <dbReference type="Google" id="ProtNLM"/>
    </source>
</evidence>
<reference evidence="2 3" key="1">
    <citation type="submission" date="2018-06" db="EMBL/GenBank/DDBJ databases">
        <title>Genomic Encyclopedia of Type Strains, Phase IV (KMG-IV): sequencing the most valuable type-strain genomes for metagenomic binning, comparative biology and taxonomic classification.</title>
        <authorList>
            <person name="Goeker M."/>
        </authorList>
    </citation>
    <scope>NUCLEOTIDE SEQUENCE [LARGE SCALE GENOMIC DNA]</scope>
    <source>
        <strain evidence="2 3">DSM 25619</strain>
    </source>
</reference>
<gene>
    <name evidence="2" type="ORF">DFR47_101296</name>
</gene>
<accession>A0A366E8J9</accession>
<protein>
    <recommendedName>
        <fullName evidence="4">Metallophosphoesterase</fullName>
    </recommendedName>
</protein>
<name>A0A366E8J9_9HYPH</name>
<proteinExistence type="predicted"/>
<evidence type="ECO:0000313" key="3">
    <source>
        <dbReference type="Proteomes" id="UP000252893"/>
    </source>
</evidence>
<dbReference type="OrthoDB" id="8115422at2"/>
<feature type="chain" id="PRO_5017033924" description="Metallophosphoesterase" evidence="1">
    <location>
        <begin position="37"/>
        <end position="117"/>
    </location>
</feature>
<evidence type="ECO:0000256" key="1">
    <source>
        <dbReference type="SAM" id="SignalP"/>
    </source>
</evidence>
<organism evidence="2 3">
    <name type="scientific">Pseudochrobactrum asaccharolyticum</name>
    <dbReference type="NCBI Taxonomy" id="354351"/>
    <lineage>
        <taxon>Bacteria</taxon>
        <taxon>Pseudomonadati</taxon>
        <taxon>Pseudomonadota</taxon>
        <taxon>Alphaproteobacteria</taxon>
        <taxon>Hyphomicrobiales</taxon>
        <taxon>Brucellaceae</taxon>
        <taxon>Pseudochrobactrum</taxon>
    </lineage>
</organism>